<dbReference type="InterPro" id="IPR052718">
    <property type="entry name" value="NmrA-type_oxidoreductase"/>
</dbReference>
<dbReference type="Proteomes" id="UP000535838">
    <property type="component" value="Unassembled WGS sequence"/>
</dbReference>
<dbReference type="PANTHER" id="PTHR47129">
    <property type="entry name" value="QUINONE OXIDOREDUCTASE 2"/>
    <property type="match status" value="1"/>
</dbReference>
<evidence type="ECO:0000313" key="2">
    <source>
        <dbReference type="EMBL" id="MBB6635750.1"/>
    </source>
</evidence>
<dbReference type="SUPFAM" id="SSF51735">
    <property type="entry name" value="NAD(P)-binding Rossmann-fold domains"/>
    <property type="match status" value="1"/>
</dbReference>
<dbReference type="Pfam" id="PF13460">
    <property type="entry name" value="NAD_binding_10"/>
    <property type="match status" value="1"/>
</dbReference>
<accession>A0A841T0Z2</accession>
<dbReference type="EMBL" id="JACJVQ010000014">
    <property type="protein sequence ID" value="MBB6635750.1"/>
    <property type="molecule type" value="Genomic_DNA"/>
</dbReference>
<dbReference type="PANTHER" id="PTHR47129:SF1">
    <property type="entry name" value="NMRA-LIKE DOMAIN-CONTAINING PROTEIN"/>
    <property type="match status" value="1"/>
</dbReference>
<gene>
    <name evidence="2" type="ORF">H7B67_16650</name>
</gene>
<feature type="domain" description="NAD(P)-binding" evidence="1">
    <location>
        <begin position="7"/>
        <end position="188"/>
    </location>
</feature>
<comment type="caution">
    <text evidence="2">The sequence shown here is derived from an EMBL/GenBank/DDBJ whole genome shotgun (WGS) entry which is preliminary data.</text>
</comment>
<evidence type="ECO:0000259" key="1">
    <source>
        <dbReference type="Pfam" id="PF13460"/>
    </source>
</evidence>
<dbReference type="InterPro" id="IPR036291">
    <property type="entry name" value="NAD(P)-bd_dom_sf"/>
</dbReference>
<dbReference type="Gene3D" id="3.40.50.720">
    <property type="entry name" value="NAD(P)-binding Rossmann-like Domain"/>
    <property type="match status" value="1"/>
</dbReference>
<dbReference type="Gene3D" id="3.90.25.10">
    <property type="entry name" value="UDP-galactose 4-epimerase, domain 1"/>
    <property type="match status" value="1"/>
</dbReference>
<keyword evidence="3" id="KW-1185">Reference proteome</keyword>
<proteinExistence type="predicted"/>
<dbReference type="InterPro" id="IPR016040">
    <property type="entry name" value="NAD(P)-bd_dom"/>
</dbReference>
<dbReference type="RefSeq" id="WP_185120986.1">
    <property type="nucleotide sequence ID" value="NZ_JACJVQ010000014.1"/>
</dbReference>
<evidence type="ECO:0000313" key="3">
    <source>
        <dbReference type="Proteomes" id="UP000535838"/>
    </source>
</evidence>
<name>A0A841T0Z2_9BACL</name>
<sequence length="274" mass="29778">MSIAITGASGQLGHLIVEGLLRRIPAEWILACVRRPDASGWFEERGVSVRPCDYDQPDALEQAFAGVSRLLLISSSHQDDTVRLRQHAHVIEAAKKAKVGHLLYTSFAYADNGSVPLAHLHLATEQAILASGIPYTFLRNALYTDIVGALGLPGAIAQGELVVRAGDWTFNTVIRPDLAEAAAAVLANSEAHLNRSYELTASRTWTFEDLADALAEIAGKPITLRRDPEVQSWIYGFLSRIDTSSVSGDLERLLGRPTASLLESIQPMVSRERG</sequence>
<organism evidence="2 3">
    <name type="scientific">Cohnella thailandensis</name>
    <dbReference type="NCBI Taxonomy" id="557557"/>
    <lineage>
        <taxon>Bacteria</taxon>
        <taxon>Bacillati</taxon>
        <taxon>Bacillota</taxon>
        <taxon>Bacilli</taxon>
        <taxon>Bacillales</taxon>
        <taxon>Paenibacillaceae</taxon>
        <taxon>Cohnella</taxon>
    </lineage>
</organism>
<protein>
    <submittedName>
        <fullName evidence="2">NAD(P)H-binding protein</fullName>
    </submittedName>
</protein>
<dbReference type="AlphaFoldDB" id="A0A841T0Z2"/>
<reference evidence="2 3" key="1">
    <citation type="submission" date="2020-08" db="EMBL/GenBank/DDBJ databases">
        <title>Cohnella phylogeny.</title>
        <authorList>
            <person name="Dunlap C."/>
        </authorList>
    </citation>
    <scope>NUCLEOTIDE SEQUENCE [LARGE SCALE GENOMIC DNA]</scope>
    <source>
        <strain evidence="2 3">DSM 25241</strain>
    </source>
</reference>